<evidence type="ECO:0000313" key="2">
    <source>
        <dbReference type="EMBL" id="NKZ04946.1"/>
    </source>
</evidence>
<reference evidence="2 3" key="1">
    <citation type="submission" date="2020-04" db="EMBL/GenBank/DDBJ databases">
        <title>MicrobeNet Type strains.</title>
        <authorList>
            <person name="Nicholson A.C."/>
        </authorList>
    </citation>
    <scope>NUCLEOTIDE SEQUENCE [LARGE SCALE GENOMIC DNA]</scope>
    <source>
        <strain evidence="2 3">ATCC BAA-277</strain>
    </source>
</reference>
<evidence type="ECO:0000256" key="1">
    <source>
        <dbReference type="SAM" id="SignalP"/>
    </source>
</evidence>
<keyword evidence="1" id="KW-0732">Signal</keyword>
<dbReference type="Proteomes" id="UP000579250">
    <property type="component" value="Unassembled WGS sequence"/>
</dbReference>
<feature type="signal peptide" evidence="1">
    <location>
        <begin position="1"/>
        <end position="35"/>
    </location>
</feature>
<name>A0A846Z3U9_9ACTN</name>
<dbReference type="EMBL" id="JAAXPI010000016">
    <property type="protein sequence ID" value="NKZ04946.1"/>
    <property type="molecule type" value="Genomic_DNA"/>
</dbReference>
<sequence length="346" mass="36232">MHTLPILRRVGRRTLTAALPIALSAAVLVPLRASAAEVQVVSTTVTPSRITSGEQAIQTVTLAEPAPAGGVNVQLLDGNEYKDLTYFQATKNKVTVPEGERSVSFAIRVQSAISEGTVTRLTAGVGGSVAETSITVDQIDGRYQDVTSFTVDKRIVVEGKKFTGTVRLKSPAPVGGLAVDLRKIPYESGAIRMPYYVVVPAGATSATFTMDSDAYDKPRFATVMAALGTARQFAGVIGVPKKFSIGVLGPVRHRAGNAENFGVVGLGDIWHPFGARINLTSDTPGVTTSLNVPSDGSIPADKDGAQFSISVADSVPVGTKVKLTANWVLGPAPVTTEFTVQDRPSA</sequence>
<feature type="chain" id="PRO_5032524381" evidence="1">
    <location>
        <begin position="36"/>
        <end position="346"/>
    </location>
</feature>
<proteinExistence type="predicted"/>
<organism evidence="2 3">
    <name type="scientific">Actinomadura latina</name>
    <dbReference type="NCBI Taxonomy" id="163603"/>
    <lineage>
        <taxon>Bacteria</taxon>
        <taxon>Bacillati</taxon>
        <taxon>Actinomycetota</taxon>
        <taxon>Actinomycetes</taxon>
        <taxon>Streptosporangiales</taxon>
        <taxon>Thermomonosporaceae</taxon>
        <taxon>Actinomadura</taxon>
    </lineage>
</organism>
<dbReference type="AlphaFoldDB" id="A0A846Z3U9"/>
<accession>A0A846Z3U9</accession>
<keyword evidence="3" id="KW-1185">Reference proteome</keyword>
<comment type="caution">
    <text evidence="2">The sequence shown here is derived from an EMBL/GenBank/DDBJ whole genome shotgun (WGS) entry which is preliminary data.</text>
</comment>
<protein>
    <submittedName>
        <fullName evidence="2">Uncharacterized protein</fullName>
    </submittedName>
</protein>
<gene>
    <name evidence="2" type="ORF">HGB48_14490</name>
</gene>
<evidence type="ECO:0000313" key="3">
    <source>
        <dbReference type="Proteomes" id="UP000579250"/>
    </source>
</evidence>
<dbReference type="RefSeq" id="WP_067627769.1">
    <property type="nucleotide sequence ID" value="NZ_JAAXPI010000016.1"/>
</dbReference>